<evidence type="ECO:0000256" key="4">
    <source>
        <dbReference type="ARBA" id="ARBA00022801"/>
    </source>
</evidence>
<evidence type="ECO:0000256" key="5">
    <source>
        <dbReference type="ARBA" id="ARBA00023026"/>
    </source>
</evidence>
<sequence>MGMRVVAPDMMGYGETDAPKVPPNSIKLYGLKRASDDIAALAKEVNAPKIILGGHDWGGFVVWRAAQWYPDLVSHVFSVCTPYTAPHDKYMSTEDLANGPLPQFAYQIHLASGEVEKIVKDEQSIRQFLKGMYGAKGPKGEIAFDPEKGVLGENLPSIGESKVLNGKYLDYYVKQYLNHGIHPTLNWYRQRRTNWEEDQALLSRKQITQSVLFIQATHDGVLKPEMSKSMEKFIPKLTRGEVKAAHWALTQKPEECNTIIRQWFEGQGLVAKKKRESAL</sequence>
<comment type="similarity">
    <text evidence="3">Belongs to the AB hydrolase superfamily. AKT2 hydrolase family.</text>
</comment>
<keyword evidence="6" id="KW-0576">Peroxisome</keyword>
<feature type="domain" description="AB hydrolase-1" evidence="8">
    <location>
        <begin position="2"/>
        <end position="252"/>
    </location>
</feature>
<accession>A0ABY0G6T4</accession>
<comment type="subcellular location">
    <subcellularLocation>
        <location evidence="1">Peroxisome</location>
    </subcellularLocation>
</comment>
<evidence type="ECO:0000256" key="7">
    <source>
        <dbReference type="ARBA" id="ARBA00038334"/>
    </source>
</evidence>
<dbReference type="InterPro" id="IPR000639">
    <property type="entry name" value="Epox_hydrolase-like"/>
</dbReference>
<comment type="similarity">
    <text evidence="7">Belongs to the AB hydrolase superfamily. Epoxide hydrolase family.</text>
</comment>
<dbReference type="Pfam" id="PF00561">
    <property type="entry name" value="Abhydrolase_1"/>
    <property type="match status" value="1"/>
</dbReference>
<dbReference type="Gene3D" id="3.40.50.1820">
    <property type="entry name" value="alpha/beta hydrolase"/>
    <property type="match status" value="1"/>
</dbReference>
<keyword evidence="4" id="KW-0378">Hydrolase</keyword>
<dbReference type="PANTHER" id="PTHR43329">
    <property type="entry name" value="EPOXIDE HYDROLASE"/>
    <property type="match status" value="1"/>
</dbReference>
<dbReference type="InterPro" id="IPR029058">
    <property type="entry name" value="AB_hydrolase_fold"/>
</dbReference>
<comment type="pathway">
    <text evidence="2">Mycotoxin biosynthesis.</text>
</comment>
<keyword evidence="10" id="KW-1185">Reference proteome</keyword>
<evidence type="ECO:0000259" key="8">
    <source>
        <dbReference type="Pfam" id="PF00561"/>
    </source>
</evidence>
<gene>
    <name evidence="9" type="ORF">AA0119_g7012</name>
</gene>
<evidence type="ECO:0000313" key="10">
    <source>
        <dbReference type="Proteomes" id="UP000293195"/>
    </source>
</evidence>
<dbReference type="InterPro" id="IPR000073">
    <property type="entry name" value="AB_hydrolase_1"/>
</dbReference>
<dbReference type="PRINTS" id="PR00412">
    <property type="entry name" value="EPOXHYDRLASE"/>
</dbReference>
<reference evidence="10" key="1">
    <citation type="journal article" date="2019" name="bioRxiv">
        <title>Genomics, evolutionary history and diagnostics of the Alternaria alternata species group including apple and Asian pear pathotypes.</title>
        <authorList>
            <person name="Armitage A.D."/>
            <person name="Cockerton H.M."/>
            <person name="Sreenivasaprasad S."/>
            <person name="Woodhall J.W."/>
            <person name="Lane C.R."/>
            <person name="Harrison R.J."/>
            <person name="Clarkson J.P."/>
        </authorList>
    </citation>
    <scope>NUCLEOTIDE SEQUENCE [LARGE SCALE GENOMIC DNA]</scope>
    <source>
        <strain evidence="10">FERA 635</strain>
    </source>
</reference>
<protein>
    <recommendedName>
        <fullName evidence="8">AB hydrolase-1 domain-containing protein</fullName>
    </recommendedName>
</protein>
<evidence type="ECO:0000256" key="1">
    <source>
        <dbReference type="ARBA" id="ARBA00004275"/>
    </source>
</evidence>
<evidence type="ECO:0000256" key="2">
    <source>
        <dbReference type="ARBA" id="ARBA00004685"/>
    </source>
</evidence>
<evidence type="ECO:0000313" key="9">
    <source>
        <dbReference type="EMBL" id="RYN98586.1"/>
    </source>
</evidence>
<name>A0ABY0G6T4_9PLEO</name>
<comment type="caution">
    <text evidence="9">The sequence shown here is derived from an EMBL/GenBank/DDBJ whole genome shotgun (WGS) entry which is preliminary data.</text>
</comment>
<organism evidence="9 10">
    <name type="scientific">Alternaria tenuissima</name>
    <dbReference type="NCBI Taxonomy" id="119927"/>
    <lineage>
        <taxon>Eukaryota</taxon>
        <taxon>Fungi</taxon>
        <taxon>Dikarya</taxon>
        <taxon>Ascomycota</taxon>
        <taxon>Pezizomycotina</taxon>
        <taxon>Dothideomycetes</taxon>
        <taxon>Pleosporomycetidae</taxon>
        <taxon>Pleosporales</taxon>
        <taxon>Pleosporineae</taxon>
        <taxon>Pleosporaceae</taxon>
        <taxon>Alternaria</taxon>
        <taxon>Alternaria sect. Alternaria</taxon>
        <taxon>Alternaria alternata complex</taxon>
    </lineage>
</organism>
<proteinExistence type="inferred from homology"/>
<evidence type="ECO:0000256" key="6">
    <source>
        <dbReference type="ARBA" id="ARBA00023140"/>
    </source>
</evidence>
<dbReference type="SUPFAM" id="SSF53474">
    <property type="entry name" value="alpha/beta-Hydrolases"/>
    <property type="match status" value="1"/>
</dbReference>
<keyword evidence="5" id="KW-0843">Virulence</keyword>
<dbReference type="Proteomes" id="UP000293195">
    <property type="component" value="Unassembled WGS sequence"/>
</dbReference>
<evidence type="ECO:0000256" key="3">
    <source>
        <dbReference type="ARBA" id="ARBA00005668"/>
    </source>
</evidence>
<dbReference type="EMBL" id="PDXF01000025">
    <property type="protein sequence ID" value="RYN98586.1"/>
    <property type="molecule type" value="Genomic_DNA"/>
</dbReference>